<accession>W2RHC4</accession>
<dbReference type="RefSeq" id="XP_008891270.1">
    <property type="nucleotide sequence ID" value="XM_008893022.1"/>
</dbReference>
<reference evidence="1 2" key="2">
    <citation type="submission" date="2013-11" db="EMBL/GenBank/DDBJ databases">
        <title>The Genome Sequence of Phytophthora parasitica INRA-310.</title>
        <authorList>
            <consortium name="The Broad Institute Genomics Platform"/>
            <person name="Russ C."/>
            <person name="Tyler B."/>
            <person name="Panabieres F."/>
            <person name="Shan W."/>
            <person name="Tripathy S."/>
            <person name="Grunwald N."/>
            <person name="Machado M."/>
            <person name="Johnson C.S."/>
            <person name="Arredondo F."/>
            <person name="Hong C."/>
            <person name="Coffey M."/>
            <person name="Young S.K."/>
            <person name="Zeng Q."/>
            <person name="Gargeya S."/>
            <person name="Fitzgerald M."/>
            <person name="Abouelleil A."/>
            <person name="Alvarado L."/>
            <person name="Chapman S.B."/>
            <person name="Gainer-Dewar J."/>
            <person name="Goldberg J."/>
            <person name="Griggs A."/>
            <person name="Gujja S."/>
            <person name="Hansen M."/>
            <person name="Howarth C."/>
            <person name="Imamovic A."/>
            <person name="Ireland A."/>
            <person name="Larimer J."/>
            <person name="McCowan C."/>
            <person name="Murphy C."/>
            <person name="Pearson M."/>
            <person name="Poon T.W."/>
            <person name="Priest M."/>
            <person name="Roberts A."/>
            <person name="Saif S."/>
            <person name="Shea T."/>
            <person name="Sykes S."/>
            <person name="Wortman J."/>
            <person name="Nusbaum C."/>
            <person name="Birren B."/>
        </authorList>
    </citation>
    <scope>NUCLEOTIDE SEQUENCE [LARGE SCALE GENOMIC DNA]</scope>
    <source>
        <strain evidence="1 2">INRA-310</strain>
    </source>
</reference>
<organism evidence="1 2">
    <name type="scientific">Phytophthora nicotianae (strain INRA-310)</name>
    <name type="common">Phytophthora parasitica</name>
    <dbReference type="NCBI Taxonomy" id="761204"/>
    <lineage>
        <taxon>Eukaryota</taxon>
        <taxon>Sar</taxon>
        <taxon>Stramenopiles</taxon>
        <taxon>Oomycota</taxon>
        <taxon>Peronosporomycetes</taxon>
        <taxon>Peronosporales</taxon>
        <taxon>Peronosporaceae</taxon>
        <taxon>Phytophthora</taxon>
    </lineage>
</organism>
<sequence length="124" mass="13382">MSPPLHRGDQSELCAYPLVVTASSVEAVSIVPMLSRSRVLGIGTGHILSVLVHGLLIEIPNKDFDDFLGRVILLGVMSSNQLPGFRVTKFFCIAPSSYVSSGLKQDIAVVFRVKVENRTSSAPK</sequence>
<proteinExistence type="predicted"/>
<protein>
    <submittedName>
        <fullName evidence="1">Uncharacterized protein</fullName>
    </submittedName>
</protein>
<dbReference type="EMBL" id="KI669561">
    <property type="protein sequence ID" value="ETN24803.1"/>
    <property type="molecule type" value="Genomic_DNA"/>
</dbReference>
<reference evidence="2" key="1">
    <citation type="submission" date="2011-12" db="EMBL/GenBank/DDBJ databases">
        <authorList>
            <consortium name="The Broad Institute Genome Sequencing Platform"/>
            <person name="Russ C."/>
            <person name="Tyler B."/>
            <person name="Panabieres F."/>
            <person name="Shan W."/>
            <person name="Tripathy S."/>
            <person name="Grunwald N."/>
            <person name="Machado M."/>
            <person name="Young S.K."/>
            <person name="Zeng Q."/>
            <person name="Gargeya S."/>
            <person name="Fitzgerald M."/>
            <person name="Haas B."/>
            <person name="Abouelleil A."/>
            <person name="Alvarado L."/>
            <person name="Arachchi H.M."/>
            <person name="Berlin A."/>
            <person name="Chapman S.B."/>
            <person name="Gearin G."/>
            <person name="Goldberg J."/>
            <person name="Griggs A."/>
            <person name="Gujja S."/>
            <person name="Hansen M."/>
            <person name="Heiman D."/>
            <person name="Howarth C."/>
            <person name="Larimer J."/>
            <person name="Lui A."/>
            <person name="MacDonald P.J.P."/>
            <person name="McCowen C."/>
            <person name="Montmayeur A."/>
            <person name="Murphy C."/>
            <person name="Neiman D."/>
            <person name="Pearson M."/>
            <person name="Priest M."/>
            <person name="Roberts A."/>
            <person name="Saif S."/>
            <person name="Shea T."/>
            <person name="Sisk P."/>
            <person name="Stolte C."/>
            <person name="Sykes S."/>
            <person name="Wortman J."/>
            <person name="Nusbaum C."/>
            <person name="Birren B."/>
        </authorList>
    </citation>
    <scope>NUCLEOTIDE SEQUENCE [LARGE SCALE GENOMIC DNA]</scope>
    <source>
        <strain evidence="2">INRA-310</strain>
    </source>
</reference>
<dbReference type="GeneID" id="20189422"/>
<evidence type="ECO:0000313" key="1">
    <source>
        <dbReference type="EMBL" id="ETN24803.1"/>
    </source>
</evidence>
<evidence type="ECO:0000313" key="2">
    <source>
        <dbReference type="Proteomes" id="UP000018817"/>
    </source>
</evidence>
<dbReference type="VEuPathDB" id="FungiDB:PPTG_20823"/>
<dbReference type="Proteomes" id="UP000018817">
    <property type="component" value="Unassembled WGS sequence"/>
</dbReference>
<name>W2RHC4_PHYN3</name>
<gene>
    <name evidence="1" type="ORF">PPTG_20823</name>
</gene>
<dbReference type="AlphaFoldDB" id="W2RHC4"/>